<dbReference type="AlphaFoldDB" id="A0A8H5F1Y5"/>
<protein>
    <submittedName>
        <fullName evidence="1">Uncharacterized protein</fullName>
    </submittedName>
</protein>
<evidence type="ECO:0000313" key="1">
    <source>
        <dbReference type="EMBL" id="KAF5320890.1"/>
    </source>
</evidence>
<accession>A0A8H5F1Y5</accession>
<comment type="caution">
    <text evidence="1">The sequence shown here is derived from an EMBL/GenBank/DDBJ whole genome shotgun (WGS) entry which is preliminary data.</text>
</comment>
<gene>
    <name evidence="1" type="ORF">D9619_002112</name>
</gene>
<dbReference type="EMBL" id="JAACJJ010000028">
    <property type="protein sequence ID" value="KAF5320890.1"/>
    <property type="molecule type" value="Genomic_DNA"/>
</dbReference>
<reference evidence="1 2" key="1">
    <citation type="journal article" date="2020" name="ISME J.">
        <title>Uncovering the hidden diversity of litter-decomposition mechanisms in mushroom-forming fungi.</title>
        <authorList>
            <person name="Floudas D."/>
            <person name="Bentzer J."/>
            <person name="Ahren D."/>
            <person name="Johansson T."/>
            <person name="Persson P."/>
            <person name="Tunlid A."/>
        </authorList>
    </citation>
    <scope>NUCLEOTIDE SEQUENCE [LARGE SCALE GENOMIC DNA]</scope>
    <source>
        <strain evidence="1 2">CBS 101986</strain>
    </source>
</reference>
<sequence length="130" mass="15028">MRVLCLAHRWGFEDIRALAIDRLADFVSGLSGIRKVELGKQFHVVDWTLSGLVAIVLAQDLEFDRLVKHPYYFDYEEAGKILSLRSQAALRAAQAWSNRCKRCADGSYTFIEWERAFSLSYSCPRRQRIL</sequence>
<name>A0A8H5F1Y5_9AGAR</name>
<dbReference type="Proteomes" id="UP000567179">
    <property type="component" value="Unassembled WGS sequence"/>
</dbReference>
<proteinExistence type="predicted"/>
<evidence type="ECO:0000313" key="2">
    <source>
        <dbReference type="Proteomes" id="UP000567179"/>
    </source>
</evidence>
<organism evidence="1 2">
    <name type="scientific">Psilocybe cf. subviscida</name>
    <dbReference type="NCBI Taxonomy" id="2480587"/>
    <lineage>
        <taxon>Eukaryota</taxon>
        <taxon>Fungi</taxon>
        <taxon>Dikarya</taxon>
        <taxon>Basidiomycota</taxon>
        <taxon>Agaricomycotina</taxon>
        <taxon>Agaricomycetes</taxon>
        <taxon>Agaricomycetidae</taxon>
        <taxon>Agaricales</taxon>
        <taxon>Agaricineae</taxon>
        <taxon>Strophariaceae</taxon>
        <taxon>Psilocybe</taxon>
    </lineage>
</organism>
<keyword evidence="2" id="KW-1185">Reference proteome</keyword>